<evidence type="ECO:0000256" key="1">
    <source>
        <dbReference type="SAM" id="Phobius"/>
    </source>
</evidence>
<protein>
    <submittedName>
        <fullName evidence="2">Uncharacterized protein</fullName>
    </submittedName>
</protein>
<accession>A0A0K2VF55</accession>
<feature type="transmembrane region" description="Helical" evidence="1">
    <location>
        <begin position="6"/>
        <end position="26"/>
    </location>
</feature>
<keyword evidence="1" id="KW-0812">Transmembrane</keyword>
<dbReference type="AlphaFoldDB" id="A0A0K2VF55"/>
<proteinExistence type="predicted"/>
<feature type="transmembrane region" description="Helical" evidence="1">
    <location>
        <begin position="38"/>
        <end position="57"/>
    </location>
</feature>
<name>A0A0K2VF55_LEPSM</name>
<evidence type="ECO:0000313" key="2">
    <source>
        <dbReference type="EMBL" id="CDW49089.1"/>
    </source>
</evidence>
<dbReference type="EMBL" id="HACA01031728">
    <property type="protein sequence ID" value="CDW49089.1"/>
    <property type="molecule type" value="Transcribed_RNA"/>
</dbReference>
<reference evidence="2" key="1">
    <citation type="submission" date="2014-05" db="EMBL/GenBank/DDBJ databases">
        <authorList>
            <person name="Chronopoulou M."/>
        </authorList>
    </citation>
    <scope>NUCLEOTIDE SEQUENCE</scope>
    <source>
        <tissue evidence="2">Whole organism</tissue>
    </source>
</reference>
<keyword evidence="1" id="KW-1133">Transmembrane helix</keyword>
<organism evidence="2">
    <name type="scientific">Lepeophtheirus salmonis</name>
    <name type="common">Salmon louse</name>
    <name type="synonym">Caligus salmonis</name>
    <dbReference type="NCBI Taxonomy" id="72036"/>
    <lineage>
        <taxon>Eukaryota</taxon>
        <taxon>Metazoa</taxon>
        <taxon>Ecdysozoa</taxon>
        <taxon>Arthropoda</taxon>
        <taxon>Crustacea</taxon>
        <taxon>Multicrustacea</taxon>
        <taxon>Hexanauplia</taxon>
        <taxon>Copepoda</taxon>
        <taxon>Siphonostomatoida</taxon>
        <taxon>Caligidae</taxon>
        <taxon>Lepeophtheirus</taxon>
    </lineage>
</organism>
<keyword evidence="1" id="KW-0472">Membrane</keyword>
<sequence length="72" mass="7609">MPSNNSSTFEASLVTVVIVLEVLRVVLGSDLNKLAQDIFIFLISSGLFLAFSLMSLINSSNCSGSYSSLGSC</sequence>